<evidence type="ECO:0000313" key="3">
    <source>
        <dbReference type="EMBL" id="TKS14806.1"/>
    </source>
</evidence>
<comment type="caution">
    <text evidence="3">The sequence shown here is derived from an EMBL/GenBank/DDBJ whole genome shotgun (WGS) entry which is preliminary data.</text>
</comment>
<gene>
    <name evidence="3" type="ORF">D5086_0000039750</name>
</gene>
<dbReference type="STRING" id="43335.A0A4V6ABG9"/>
<dbReference type="AlphaFoldDB" id="A0A4V6ABG9"/>
<reference evidence="3" key="1">
    <citation type="submission" date="2018-10" db="EMBL/GenBank/DDBJ databases">
        <title>Population genomic analysis revealed the cold adaptation of white poplar.</title>
        <authorList>
            <person name="Liu Y.-J."/>
        </authorList>
    </citation>
    <scope>NUCLEOTIDE SEQUENCE [LARGE SCALE GENOMIC DNA]</scope>
    <source>
        <strain evidence="3">PAL-ZL1</strain>
    </source>
</reference>
<feature type="region of interest" description="Disordered" evidence="1">
    <location>
        <begin position="142"/>
        <end position="187"/>
    </location>
</feature>
<accession>A0A4V6ABG9</accession>
<proteinExistence type="predicted"/>
<dbReference type="EMBL" id="RCHU01000111">
    <property type="protein sequence ID" value="TKS14806.1"/>
    <property type="molecule type" value="Genomic_DNA"/>
</dbReference>
<evidence type="ECO:0000256" key="1">
    <source>
        <dbReference type="SAM" id="MobiDB-lite"/>
    </source>
</evidence>
<sequence>MYLSGDAKLWWRTRIKDDLSARCPKIETWERLKKELKEQFLPNNTSWLARDDLKKLKQDKLVRDFVKDFSSFILDIENMFEEDKLFNFMSGLQPWAQAELRRQNVTDLPFAIVAAYSLVDFKMVTRDGSVVVPSRFKTKDKRDERKKTKKFGGGGYKLGFDKARSKQADVQQSRDSNKPNAKECPKKERLNAILVGDSEQEETVTHINPMRVLNCLVPEIQDSVAESSLVQTD</sequence>
<dbReference type="InterPro" id="IPR005162">
    <property type="entry name" value="Retrotrans_gag_dom"/>
</dbReference>
<evidence type="ECO:0000259" key="2">
    <source>
        <dbReference type="Pfam" id="PF03732"/>
    </source>
</evidence>
<feature type="compositionally biased region" description="Basic and acidic residues" evidence="1">
    <location>
        <begin position="175"/>
        <end position="187"/>
    </location>
</feature>
<feature type="domain" description="Retrotransposon gag" evidence="2">
    <location>
        <begin position="2"/>
        <end position="94"/>
    </location>
</feature>
<organism evidence="3">
    <name type="scientific">Populus alba</name>
    <name type="common">White poplar</name>
    <dbReference type="NCBI Taxonomy" id="43335"/>
    <lineage>
        <taxon>Eukaryota</taxon>
        <taxon>Viridiplantae</taxon>
        <taxon>Streptophyta</taxon>
        <taxon>Embryophyta</taxon>
        <taxon>Tracheophyta</taxon>
        <taxon>Spermatophyta</taxon>
        <taxon>Magnoliopsida</taxon>
        <taxon>eudicotyledons</taxon>
        <taxon>Gunneridae</taxon>
        <taxon>Pentapetalae</taxon>
        <taxon>rosids</taxon>
        <taxon>fabids</taxon>
        <taxon>Malpighiales</taxon>
        <taxon>Salicaceae</taxon>
        <taxon>Saliceae</taxon>
        <taxon>Populus</taxon>
    </lineage>
</organism>
<protein>
    <recommendedName>
        <fullName evidence="2">Retrotransposon gag domain-containing protein</fullName>
    </recommendedName>
</protein>
<dbReference type="Pfam" id="PF03732">
    <property type="entry name" value="Retrotrans_gag"/>
    <property type="match status" value="1"/>
</dbReference>
<name>A0A4V6ABG9_POPAL</name>